<feature type="compositionally biased region" description="Polar residues" evidence="10">
    <location>
        <begin position="133"/>
        <end position="143"/>
    </location>
</feature>
<keyword evidence="9" id="KW-1003">Cell membrane</keyword>
<comment type="caution">
    <text evidence="11">The sequence shown here is derived from an EMBL/GenBank/DDBJ whole genome shotgun (WGS) entry which is preliminary data.</text>
</comment>
<dbReference type="PANTHER" id="PTHR33162:SF1">
    <property type="entry name" value="SEC-INDEPENDENT PROTEIN TRANSLOCASE PROTEIN TATA, CHLOROPLASTIC"/>
    <property type="match status" value="1"/>
</dbReference>
<evidence type="ECO:0000256" key="5">
    <source>
        <dbReference type="ARBA" id="ARBA00022989"/>
    </source>
</evidence>
<keyword evidence="2 9" id="KW-0813">Transport</keyword>
<dbReference type="Pfam" id="PF02416">
    <property type="entry name" value="TatA_B_E"/>
    <property type="match status" value="1"/>
</dbReference>
<comment type="function">
    <text evidence="9">Part of the twin-arginine translocation (Tat) system that transports large folded proteins containing a characteristic twin-arginine motif in their signal peptide across membranes. TatA could form the protein-conducting channel of the Tat system.</text>
</comment>
<evidence type="ECO:0000256" key="4">
    <source>
        <dbReference type="ARBA" id="ARBA00022927"/>
    </source>
</evidence>
<comment type="similarity">
    <text evidence="9">Belongs to the TatA/E family.</text>
</comment>
<keyword evidence="6 9" id="KW-0811">Translocation</keyword>
<feature type="compositionally biased region" description="Low complexity" evidence="10">
    <location>
        <begin position="112"/>
        <end position="121"/>
    </location>
</feature>
<dbReference type="Gene3D" id="1.20.5.3310">
    <property type="match status" value="1"/>
</dbReference>
<accession>A0A495JA60</accession>
<evidence type="ECO:0000256" key="10">
    <source>
        <dbReference type="SAM" id="MobiDB-lite"/>
    </source>
</evidence>
<comment type="subunit">
    <text evidence="9">Forms a complex with TatC.</text>
</comment>
<evidence type="ECO:0000256" key="1">
    <source>
        <dbReference type="ARBA" id="ARBA00004167"/>
    </source>
</evidence>
<dbReference type="RefSeq" id="WP_121201629.1">
    <property type="nucleotide sequence ID" value="NZ_RBKU01000001.1"/>
</dbReference>
<dbReference type="HAMAP" id="MF_00236">
    <property type="entry name" value="TatA_E"/>
    <property type="match status" value="1"/>
</dbReference>
<feature type="transmembrane region" description="Helical" evidence="9">
    <location>
        <begin position="6"/>
        <end position="27"/>
    </location>
</feature>
<dbReference type="PRINTS" id="PR01506">
    <property type="entry name" value="TATBPROTEIN"/>
</dbReference>
<dbReference type="InterPro" id="IPR006312">
    <property type="entry name" value="TatA/E"/>
</dbReference>
<dbReference type="GO" id="GO:0006886">
    <property type="term" value="P:intracellular protein transport"/>
    <property type="evidence" value="ECO:0007669"/>
    <property type="project" value="UniProtKB-ARBA"/>
</dbReference>
<evidence type="ECO:0000256" key="3">
    <source>
        <dbReference type="ARBA" id="ARBA00022692"/>
    </source>
</evidence>
<protein>
    <recommendedName>
        <fullName evidence="9">Sec-independent protein translocase protein TatA</fullName>
    </recommendedName>
</protein>
<keyword evidence="7 9" id="KW-0472">Membrane</keyword>
<keyword evidence="12" id="KW-1185">Reference proteome</keyword>
<proteinExistence type="inferred from homology"/>
<feature type="region of interest" description="Disordered" evidence="10">
    <location>
        <begin position="67"/>
        <end position="143"/>
    </location>
</feature>
<evidence type="ECO:0000256" key="7">
    <source>
        <dbReference type="ARBA" id="ARBA00023136"/>
    </source>
</evidence>
<dbReference type="PANTHER" id="PTHR33162">
    <property type="entry name" value="SEC-INDEPENDENT PROTEIN TRANSLOCASE PROTEIN TATA, CHLOROPLASTIC"/>
    <property type="match status" value="1"/>
</dbReference>
<dbReference type="GO" id="GO:0008320">
    <property type="term" value="F:protein transmembrane transporter activity"/>
    <property type="evidence" value="ECO:0007669"/>
    <property type="project" value="UniProtKB-UniRule"/>
</dbReference>
<evidence type="ECO:0000256" key="9">
    <source>
        <dbReference type="HAMAP-Rule" id="MF_00236"/>
    </source>
</evidence>
<sequence>MLNSVLLFFSFSGSEIMLILFVALILFGGDKFPEIARGLGKGIREFKDMSDGVKREIHSQINNYDIDNSRSNTIAQPTNNALEPHQATEPAVHHDEHEVHDITVTQHDEHAPVATAPEAPTQTPPAQKPDLSQPPNTISHQSY</sequence>
<dbReference type="EMBL" id="RBKU01000001">
    <property type="protein sequence ID" value="RKR85591.1"/>
    <property type="molecule type" value="Genomic_DNA"/>
</dbReference>
<keyword evidence="5 9" id="KW-1133">Transmembrane helix</keyword>
<reference evidence="11 12" key="1">
    <citation type="submission" date="2018-10" db="EMBL/GenBank/DDBJ databases">
        <title>Genomic Encyclopedia of Archaeal and Bacterial Type Strains, Phase II (KMG-II): from individual species to whole genera.</title>
        <authorList>
            <person name="Goeker M."/>
        </authorList>
    </citation>
    <scope>NUCLEOTIDE SEQUENCE [LARGE SCALE GENOMIC DNA]</scope>
    <source>
        <strain evidence="11 12">DSM 18602</strain>
    </source>
</reference>
<dbReference type="OrthoDB" id="9812812at2"/>
<evidence type="ECO:0000256" key="8">
    <source>
        <dbReference type="ARBA" id="ARBA00025340"/>
    </source>
</evidence>
<dbReference type="AlphaFoldDB" id="A0A495JA60"/>
<comment type="subcellular location">
    <subcellularLocation>
        <location evidence="9">Cell membrane</location>
        <topology evidence="9">Single-pass membrane protein</topology>
    </subcellularLocation>
    <subcellularLocation>
        <location evidence="1">Membrane</location>
        <topology evidence="1">Single-pass membrane protein</topology>
    </subcellularLocation>
</comment>
<evidence type="ECO:0000313" key="12">
    <source>
        <dbReference type="Proteomes" id="UP000268007"/>
    </source>
</evidence>
<dbReference type="Proteomes" id="UP000268007">
    <property type="component" value="Unassembled WGS sequence"/>
</dbReference>
<organism evidence="11 12">
    <name type="scientific">Mucilaginibacter gracilis</name>
    <dbReference type="NCBI Taxonomy" id="423350"/>
    <lineage>
        <taxon>Bacteria</taxon>
        <taxon>Pseudomonadati</taxon>
        <taxon>Bacteroidota</taxon>
        <taxon>Sphingobacteriia</taxon>
        <taxon>Sphingobacteriales</taxon>
        <taxon>Sphingobacteriaceae</taxon>
        <taxon>Mucilaginibacter</taxon>
    </lineage>
</organism>
<comment type="function">
    <text evidence="8">Part of the twin-arginine translocation (Tat) system that transports large folded proteins containing a characteristic twin-arginine motif in their signal peptide across the thylakoid membrane. Involved in delta pH-dependent protein transport required for chloroplast development, especially thylakoid membrane formation. TATC and TATB mediate precursor recognition, whereas TATA facilitates translocation.</text>
</comment>
<keyword evidence="3 9" id="KW-0812">Transmembrane</keyword>
<keyword evidence="4 9" id="KW-0653">Protein transport</keyword>
<evidence type="ECO:0000313" key="11">
    <source>
        <dbReference type="EMBL" id="RKR85591.1"/>
    </source>
</evidence>
<feature type="compositionally biased region" description="Polar residues" evidence="10">
    <location>
        <begin position="67"/>
        <end position="81"/>
    </location>
</feature>
<evidence type="ECO:0000256" key="2">
    <source>
        <dbReference type="ARBA" id="ARBA00022448"/>
    </source>
</evidence>
<dbReference type="GO" id="GO:0043953">
    <property type="term" value="P:protein transport by the Tat complex"/>
    <property type="evidence" value="ECO:0007669"/>
    <property type="project" value="UniProtKB-UniRule"/>
</dbReference>
<name>A0A495JA60_9SPHI</name>
<feature type="compositionally biased region" description="Basic and acidic residues" evidence="10">
    <location>
        <begin position="91"/>
        <end position="111"/>
    </location>
</feature>
<dbReference type="InterPro" id="IPR003369">
    <property type="entry name" value="TatA/B/E"/>
</dbReference>
<gene>
    <name evidence="9" type="primary">tatA</name>
    <name evidence="11" type="ORF">BDD43_5862</name>
</gene>
<evidence type="ECO:0000256" key="6">
    <source>
        <dbReference type="ARBA" id="ARBA00023010"/>
    </source>
</evidence>
<dbReference type="GO" id="GO:0033281">
    <property type="term" value="C:TAT protein transport complex"/>
    <property type="evidence" value="ECO:0007669"/>
    <property type="project" value="UniProtKB-UniRule"/>
</dbReference>